<keyword evidence="12" id="KW-1185">Reference proteome</keyword>
<evidence type="ECO:0000259" key="9">
    <source>
        <dbReference type="SMART" id="SM00919"/>
    </source>
</evidence>
<dbReference type="InterPro" id="IPR037062">
    <property type="entry name" value="Malic_N_dom_sf"/>
</dbReference>
<evidence type="ECO:0000256" key="4">
    <source>
        <dbReference type="ARBA" id="ARBA00023002"/>
    </source>
</evidence>
<proteinExistence type="predicted"/>
<dbReference type="SMART" id="SM00919">
    <property type="entry name" value="Malic_M"/>
    <property type="match status" value="1"/>
</dbReference>
<evidence type="ECO:0000256" key="6">
    <source>
        <dbReference type="ARBA" id="ARBA00040273"/>
    </source>
</evidence>
<evidence type="ECO:0000259" key="10">
    <source>
        <dbReference type="SMART" id="SM01274"/>
    </source>
</evidence>
<dbReference type="FunFam" id="3.40.50.720:FF:000095">
    <property type="entry name" value="NADP-dependent malic enzyme"/>
    <property type="match status" value="1"/>
</dbReference>
<dbReference type="GO" id="GO:0004473">
    <property type="term" value="F:malate dehydrogenase (decarboxylating) (NADP+) activity"/>
    <property type="evidence" value="ECO:0007669"/>
    <property type="project" value="UniProtKB-EC"/>
</dbReference>
<dbReference type="Gene3D" id="3.40.50.720">
    <property type="entry name" value="NAD(P)-binding Rossmann-like Domain"/>
    <property type="match status" value="1"/>
</dbReference>
<protein>
    <recommendedName>
        <fullName evidence="6">NADP-dependent malic enzyme</fullName>
        <ecNumber evidence="5">1.1.1.40</ecNumber>
    </recommendedName>
</protein>
<gene>
    <name evidence="11" type="ORF">G3446_05020</name>
</gene>
<name>A0A6M0JVQ7_9GAMM</name>
<dbReference type="InterPro" id="IPR015884">
    <property type="entry name" value="Malic_enzyme_CS"/>
</dbReference>
<feature type="domain" description="Malic enzyme N-terminal" evidence="10">
    <location>
        <begin position="61"/>
        <end position="194"/>
    </location>
</feature>
<dbReference type="InterPro" id="IPR012301">
    <property type="entry name" value="Malic_N_dom"/>
</dbReference>
<sequence length="454" mass="48917">MDVLARTGKARDLLERGGLWLGQQTADPYPLECTLTDPESFAHPDADLNAQALDFHARPKPGKIGISVTKPAETQHDLSLAYTPGVAEPVRRIHDDPRQAYDYTNKGNLVAVITDGSAVLGLGNVGGLASKPVMEGKAVLFKRFADIDCFDIEVQAQHPQEFIETVMRIAPTFGGINLEDIAAPHCFEIEQALIEQLDIPVFHDDQHGTAIIIAAGLLNALELQGKSLEEARIVVLGAGAAGIAGVRLLMTLGAHRSNIFCVDRQGIIHTGRKDLNPYKFGVAADTDRRSLSDAMEGADVFIGVSGPDLVAPEMLASMAPRPVVFALSNPVPEIRPAVAMKVRDDLIMATGRSDYPNQINNVLGFPFIFRGALDVRASRINEDMQIAAVEALRALAREPVPAEVLQAYGIETLGFGPEYIIPKPFDPRLRDRVPRAVALAAIQSGVARIPQSAS</sequence>
<evidence type="ECO:0000313" key="12">
    <source>
        <dbReference type="Proteomes" id="UP000483379"/>
    </source>
</evidence>
<dbReference type="Pfam" id="PF03949">
    <property type="entry name" value="Malic_M"/>
    <property type="match status" value="1"/>
</dbReference>
<evidence type="ECO:0000313" key="11">
    <source>
        <dbReference type="EMBL" id="NEV61269.1"/>
    </source>
</evidence>
<dbReference type="AlphaFoldDB" id="A0A6M0JVQ7"/>
<dbReference type="Gene3D" id="3.40.50.10380">
    <property type="entry name" value="Malic enzyme, N-terminal domain"/>
    <property type="match status" value="1"/>
</dbReference>
<dbReference type="GO" id="GO:0051287">
    <property type="term" value="F:NAD binding"/>
    <property type="evidence" value="ECO:0007669"/>
    <property type="project" value="InterPro"/>
</dbReference>
<dbReference type="SUPFAM" id="SSF53223">
    <property type="entry name" value="Aminoacid dehydrogenase-like, N-terminal domain"/>
    <property type="match status" value="1"/>
</dbReference>
<evidence type="ECO:0000256" key="5">
    <source>
        <dbReference type="ARBA" id="ARBA00038964"/>
    </source>
</evidence>
<comment type="cofactor">
    <cofactor evidence="2">
        <name>Mg(2+)</name>
        <dbReference type="ChEBI" id="CHEBI:18420"/>
    </cofactor>
</comment>
<dbReference type="SMART" id="SM01274">
    <property type="entry name" value="malic"/>
    <property type="match status" value="1"/>
</dbReference>
<comment type="catalytic activity">
    <reaction evidence="8">
        <text>oxaloacetate + H(+) = pyruvate + CO2</text>
        <dbReference type="Rhea" id="RHEA:15641"/>
        <dbReference type="ChEBI" id="CHEBI:15361"/>
        <dbReference type="ChEBI" id="CHEBI:15378"/>
        <dbReference type="ChEBI" id="CHEBI:16452"/>
        <dbReference type="ChEBI" id="CHEBI:16526"/>
        <dbReference type="EC" id="1.1.1.40"/>
    </reaction>
</comment>
<dbReference type="PROSITE" id="PS00331">
    <property type="entry name" value="MALIC_ENZYMES"/>
    <property type="match status" value="1"/>
</dbReference>
<reference evidence="11 12" key="1">
    <citation type="submission" date="2020-02" db="EMBL/GenBank/DDBJ databases">
        <title>Genome sequences of Thiorhodococcus mannitoliphagus and Thiorhodococcus minor, purple sulfur photosynthetic bacteria in the gammaproteobacterial family, Chromatiaceae.</title>
        <authorList>
            <person name="Aviles F.A."/>
            <person name="Meyer T.E."/>
            <person name="Kyndt J.A."/>
        </authorList>
    </citation>
    <scope>NUCLEOTIDE SEQUENCE [LARGE SCALE GENOMIC DNA]</scope>
    <source>
        <strain evidence="11 12">DSM 11518</strain>
    </source>
</reference>
<evidence type="ECO:0000256" key="3">
    <source>
        <dbReference type="ARBA" id="ARBA00022723"/>
    </source>
</evidence>
<dbReference type="Proteomes" id="UP000483379">
    <property type="component" value="Unassembled WGS sequence"/>
</dbReference>
<evidence type="ECO:0000256" key="7">
    <source>
        <dbReference type="ARBA" id="ARBA00050924"/>
    </source>
</evidence>
<keyword evidence="3" id="KW-0479">Metal-binding</keyword>
<dbReference type="InterPro" id="IPR051674">
    <property type="entry name" value="Malate_Decarboxylase"/>
</dbReference>
<dbReference type="InterPro" id="IPR046346">
    <property type="entry name" value="Aminoacid_DH-like_N_sf"/>
</dbReference>
<keyword evidence="4" id="KW-0560">Oxidoreductase</keyword>
<comment type="cofactor">
    <cofactor evidence="1">
        <name>Mn(2+)</name>
        <dbReference type="ChEBI" id="CHEBI:29035"/>
    </cofactor>
</comment>
<comment type="caution">
    <text evidence="11">The sequence shown here is derived from an EMBL/GenBank/DDBJ whole genome shotgun (WGS) entry which is preliminary data.</text>
</comment>
<evidence type="ECO:0000256" key="8">
    <source>
        <dbReference type="ARBA" id="ARBA00051384"/>
    </source>
</evidence>
<dbReference type="InterPro" id="IPR045213">
    <property type="entry name" value="Malic_NAD-bd_bact_type"/>
</dbReference>
<dbReference type="PANTHER" id="PTHR43237">
    <property type="entry name" value="NADP-DEPENDENT MALIC ENZYME"/>
    <property type="match status" value="1"/>
</dbReference>
<dbReference type="EC" id="1.1.1.40" evidence="5"/>
<dbReference type="EMBL" id="JAAIJQ010000010">
    <property type="protein sequence ID" value="NEV61269.1"/>
    <property type="molecule type" value="Genomic_DNA"/>
</dbReference>
<dbReference type="InterPro" id="IPR036291">
    <property type="entry name" value="NAD(P)-bd_dom_sf"/>
</dbReference>
<dbReference type="InterPro" id="IPR012302">
    <property type="entry name" value="Malic_NAD-bd"/>
</dbReference>
<dbReference type="Pfam" id="PF00390">
    <property type="entry name" value="malic"/>
    <property type="match status" value="2"/>
</dbReference>
<feature type="domain" description="Malic enzyme NAD-binding" evidence="9">
    <location>
        <begin position="206"/>
        <end position="442"/>
    </location>
</feature>
<dbReference type="CDD" id="cd05311">
    <property type="entry name" value="NAD_bind_2_malic_enz"/>
    <property type="match status" value="1"/>
</dbReference>
<comment type="catalytic activity">
    <reaction evidence="7">
        <text>(S)-malate + NADP(+) = pyruvate + CO2 + NADPH</text>
        <dbReference type="Rhea" id="RHEA:18253"/>
        <dbReference type="ChEBI" id="CHEBI:15361"/>
        <dbReference type="ChEBI" id="CHEBI:15589"/>
        <dbReference type="ChEBI" id="CHEBI:16526"/>
        <dbReference type="ChEBI" id="CHEBI:57783"/>
        <dbReference type="ChEBI" id="CHEBI:58349"/>
        <dbReference type="EC" id="1.1.1.40"/>
    </reaction>
</comment>
<dbReference type="FunFam" id="3.40.50.10380:FF:000003">
    <property type="entry name" value="NADP-dependent malic enzyme"/>
    <property type="match status" value="1"/>
</dbReference>
<dbReference type="SUPFAM" id="SSF51735">
    <property type="entry name" value="NAD(P)-binding Rossmann-fold domains"/>
    <property type="match status" value="1"/>
</dbReference>
<dbReference type="GO" id="GO:0046872">
    <property type="term" value="F:metal ion binding"/>
    <property type="evidence" value="ECO:0007669"/>
    <property type="project" value="UniProtKB-KW"/>
</dbReference>
<evidence type="ECO:0000256" key="1">
    <source>
        <dbReference type="ARBA" id="ARBA00001936"/>
    </source>
</evidence>
<dbReference type="PANTHER" id="PTHR43237:SF4">
    <property type="entry name" value="NADP-DEPENDENT MALIC ENZYME"/>
    <property type="match status" value="1"/>
</dbReference>
<organism evidence="11 12">
    <name type="scientific">Thiorhodococcus minor</name>
    <dbReference type="NCBI Taxonomy" id="57489"/>
    <lineage>
        <taxon>Bacteria</taxon>
        <taxon>Pseudomonadati</taxon>
        <taxon>Pseudomonadota</taxon>
        <taxon>Gammaproteobacteria</taxon>
        <taxon>Chromatiales</taxon>
        <taxon>Chromatiaceae</taxon>
        <taxon>Thiorhodococcus</taxon>
    </lineage>
</organism>
<evidence type="ECO:0000256" key="2">
    <source>
        <dbReference type="ARBA" id="ARBA00001946"/>
    </source>
</evidence>
<accession>A0A6M0JVQ7</accession>